<keyword evidence="4" id="KW-1185">Reference proteome</keyword>
<keyword evidence="1" id="KW-0175">Coiled coil</keyword>
<feature type="non-terminal residue" evidence="3">
    <location>
        <position position="229"/>
    </location>
</feature>
<dbReference type="EMBL" id="WEIV01031060">
    <property type="protein sequence ID" value="NWI61731.1"/>
    <property type="molecule type" value="Genomic_DNA"/>
</dbReference>
<gene>
    <name evidence="3" type="primary">Ccdc146</name>
    <name evidence="3" type="ORF">CALVIR_R02553</name>
</gene>
<evidence type="ECO:0000256" key="1">
    <source>
        <dbReference type="ARBA" id="ARBA00023054"/>
    </source>
</evidence>
<protein>
    <submittedName>
        <fullName evidence="3">CC146 protein</fullName>
    </submittedName>
</protein>
<name>A0A851CVJ3_CALVR</name>
<feature type="region of interest" description="Disordered" evidence="2">
    <location>
        <begin position="1"/>
        <end position="26"/>
    </location>
</feature>
<sequence length="229" mass="26279">LEEIFGDATNESRKQETGGKDPSRPELLKKIEQLEAELMQKEQRLLRMEFLCDSISEVTDRIRATTEDGKQDTLLWAKRINELQRKIKDRTQETRALIAELSMKQALVIKLQEEMREKEQFVMIASSRISQGLPPPKETEKEWLKILHNEKMQKAAAEARTKHPAEEEQDAVPGRAHPRAQRCPTTSNPDWEQSSPFPRPYSTLAPLKPSESSSDGRHLRKSTAKPSEI</sequence>
<organism evidence="3 4">
    <name type="scientific">Calyptomena viridis</name>
    <name type="common">Lesser green broadbill</name>
    <dbReference type="NCBI Taxonomy" id="135972"/>
    <lineage>
        <taxon>Eukaryota</taxon>
        <taxon>Metazoa</taxon>
        <taxon>Chordata</taxon>
        <taxon>Craniata</taxon>
        <taxon>Vertebrata</taxon>
        <taxon>Euteleostomi</taxon>
        <taxon>Archelosauria</taxon>
        <taxon>Archosauria</taxon>
        <taxon>Dinosauria</taxon>
        <taxon>Saurischia</taxon>
        <taxon>Theropoda</taxon>
        <taxon>Coelurosauria</taxon>
        <taxon>Aves</taxon>
        <taxon>Neognathae</taxon>
        <taxon>Neoaves</taxon>
        <taxon>Telluraves</taxon>
        <taxon>Australaves</taxon>
        <taxon>Passeriformes</taxon>
        <taxon>Eurylaimidae</taxon>
        <taxon>Calyptomena</taxon>
    </lineage>
</organism>
<feature type="compositionally biased region" description="Basic and acidic residues" evidence="2">
    <location>
        <begin position="152"/>
        <end position="166"/>
    </location>
</feature>
<dbReference type="PANTHER" id="PTHR32083">
    <property type="entry name" value="CILIA AND FLAGELLA-ASSOCIATED PROTEIN 58-RELATED"/>
    <property type="match status" value="1"/>
</dbReference>
<feature type="non-terminal residue" evidence="3">
    <location>
        <position position="1"/>
    </location>
</feature>
<feature type="compositionally biased region" description="Basic and acidic residues" evidence="2">
    <location>
        <begin position="10"/>
        <end position="26"/>
    </location>
</feature>
<feature type="region of interest" description="Disordered" evidence="2">
    <location>
        <begin position="152"/>
        <end position="229"/>
    </location>
</feature>
<evidence type="ECO:0000256" key="2">
    <source>
        <dbReference type="SAM" id="MobiDB-lite"/>
    </source>
</evidence>
<proteinExistence type="predicted"/>
<reference evidence="3" key="1">
    <citation type="submission" date="2019-10" db="EMBL/GenBank/DDBJ databases">
        <title>Bird 10,000 Genomes (B10K) Project - Family phase.</title>
        <authorList>
            <person name="Zhang G."/>
        </authorList>
    </citation>
    <scope>NUCLEOTIDE SEQUENCE</scope>
    <source>
        <strain evidence="3">B10K-DU-002-55</strain>
        <tissue evidence="3">Muscle</tissue>
    </source>
</reference>
<accession>A0A851CVJ3</accession>
<dbReference type="PANTHER" id="PTHR32083:SF34">
    <property type="entry name" value="COILED-COIL DOMAIN-CONTAINING PROTEIN 146"/>
    <property type="match status" value="1"/>
</dbReference>
<evidence type="ECO:0000313" key="3">
    <source>
        <dbReference type="EMBL" id="NWI61731.1"/>
    </source>
</evidence>
<evidence type="ECO:0000313" key="4">
    <source>
        <dbReference type="Proteomes" id="UP000642973"/>
    </source>
</evidence>
<comment type="caution">
    <text evidence="3">The sequence shown here is derived from an EMBL/GenBank/DDBJ whole genome shotgun (WGS) entry which is preliminary data.</text>
</comment>
<feature type="compositionally biased region" description="Polar residues" evidence="2">
    <location>
        <begin position="183"/>
        <end position="196"/>
    </location>
</feature>
<dbReference type="AlphaFoldDB" id="A0A851CVJ3"/>
<dbReference type="Proteomes" id="UP000642973">
    <property type="component" value="Unassembled WGS sequence"/>
</dbReference>
<dbReference type="GO" id="GO:0005856">
    <property type="term" value="C:cytoskeleton"/>
    <property type="evidence" value="ECO:0007669"/>
    <property type="project" value="TreeGrafter"/>
</dbReference>